<sequence>MAEKTTVAFRIDESVKEEWEDAAEGPEYDSLSHLIRLSVQREITDTGTAPRTAKADTGTVEDSEVLDSLTRLERTVEDIQDEMKAVSRESRSEELYNLEQVLLEVLPSHKTNLEDLENPIGSDIESATPEEIAARIDANEQDVSDALNRLSDNTAQVKELGTAFDDQNSYYRAE</sequence>
<evidence type="ECO:0000313" key="3">
    <source>
        <dbReference type="Proteomes" id="UP001596414"/>
    </source>
</evidence>
<organism evidence="2 3">
    <name type="scientific">Halovenus rubra</name>
    <dbReference type="NCBI Taxonomy" id="869890"/>
    <lineage>
        <taxon>Archaea</taxon>
        <taxon>Methanobacteriati</taxon>
        <taxon>Methanobacteriota</taxon>
        <taxon>Stenosarchaea group</taxon>
        <taxon>Halobacteria</taxon>
        <taxon>Halobacteriales</taxon>
        <taxon>Haloarculaceae</taxon>
        <taxon>Halovenus</taxon>
    </lineage>
</organism>
<protein>
    <recommendedName>
        <fullName evidence="4">Transcriptional regulator</fullName>
    </recommendedName>
</protein>
<evidence type="ECO:0008006" key="4">
    <source>
        <dbReference type="Google" id="ProtNLM"/>
    </source>
</evidence>
<name>A0ABD5XEJ3_9EURY</name>
<dbReference type="RefSeq" id="WP_267635678.1">
    <property type="nucleotide sequence ID" value="NZ_JAODIY010000001.1"/>
</dbReference>
<gene>
    <name evidence="2" type="ORF">ACFQJ7_16600</name>
</gene>
<dbReference type="Proteomes" id="UP001596414">
    <property type="component" value="Unassembled WGS sequence"/>
</dbReference>
<accession>A0ABD5XEJ3</accession>
<feature type="region of interest" description="Disordered" evidence="1">
    <location>
        <begin position="45"/>
        <end position="64"/>
    </location>
</feature>
<dbReference type="AlphaFoldDB" id="A0ABD5XEJ3"/>
<dbReference type="EMBL" id="JBHSZQ010000051">
    <property type="protein sequence ID" value="MFC7127615.1"/>
    <property type="molecule type" value="Genomic_DNA"/>
</dbReference>
<evidence type="ECO:0000256" key="1">
    <source>
        <dbReference type="SAM" id="MobiDB-lite"/>
    </source>
</evidence>
<reference evidence="2 3" key="1">
    <citation type="journal article" date="2014" name="Int. J. Syst. Evol. Microbiol.">
        <title>Complete genome sequence of Corynebacterium casei LMG S-19264T (=DSM 44701T), isolated from a smear-ripened cheese.</title>
        <authorList>
            <consortium name="US DOE Joint Genome Institute (JGI-PGF)"/>
            <person name="Walter F."/>
            <person name="Albersmeier A."/>
            <person name="Kalinowski J."/>
            <person name="Ruckert C."/>
        </authorList>
    </citation>
    <scope>NUCLEOTIDE SEQUENCE [LARGE SCALE GENOMIC DNA]</scope>
    <source>
        <strain evidence="2 3">CGMCC 4.7215</strain>
    </source>
</reference>
<evidence type="ECO:0000313" key="2">
    <source>
        <dbReference type="EMBL" id="MFC7127615.1"/>
    </source>
</evidence>
<comment type="caution">
    <text evidence="2">The sequence shown here is derived from an EMBL/GenBank/DDBJ whole genome shotgun (WGS) entry which is preliminary data.</text>
</comment>
<proteinExistence type="predicted"/>